<name>A0A3M7PNJ2_BRAPC</name>
<dbReference type="AlphaFoldDB" id="A0A3M7PNJ2"/>
<dbReference type="EMBL" id="REGN01009859">
    <property type="protein sequence ID" value="RNA00218.1"/>
    <property type="molecule type" value="Genomic_DNA"/>
</dbReference>
<gene>
    <name evidence="1" type="ORF">BpHYR1_033838</name>
</gene>
<feature type="non-terminal residue" evidence="1">
    <location>
        <position position="1"/>
    </location>
</feature>
<dbReference type="Proteomes" id="UP000276133">
    <property type="component" value="Unassembled WGS sequence"/>
</dbReference>
<protein>
    <submittedName>
        <fullName evidence="1">Uncharacterized protein</fullName>
    </submittedName>
</protein>
<keyword evidence="2" id="KW-1185">Reference proteome</keyword>
<sequence length="106" mass="12252">AVRFKFGRTFGRPSLFWPANSAVQIFGRRPDHQIGRLILAAFGSARLGRCPTLSNIYDEETLKNFNSDKSQHTEEIKNPKPIIFIEVRRFFISTMFQIKYGISMII</sequence>
<accession>A0A3M7PNJ2</accession>
<reference evidence="1 2" key="1">
    <citation type="journal article" date="2018" name="Sci. Rep.">
        <title>Genomic signatures of local adaptation to the degree of environmental predictability in rotifers.</title>
        <authorList>
            <person name="Franch-Gras L."/>
            <person name="Hahn C."/>
            <person name="Garcia-Roger E.M."/>
            <person name="Carmona M.J."/>
            <person name="Serra M."/>
            <person name="Gomez A."/>
        </authorList>
    </citation>
    <scope>NUCLEOTIDE SEQUENCE [LARGE SCALE GENOMIC DNA]</scope>
    <source>
        <strain evidence="1">HYR1</strain>
    </source>
</reference>
<comment type="caution">
    <text evidence="1">The sequence shown here is derived from an EMBL/GenBank/DDBJ whole genome shotgun (WGS) entry which is preliminary data.</text>
</comment>
<evidence type="ECO:0000313" key="2">
    <source>
        <dbReference type="Proteomes" id="UP000276133"/>
    </source>
</evidence>
<evidence type="ECO:0000313" key="1">
    <source>
        <dbReference type="EMBL" id="RNA00218.1"/>
    </source>
</evidence>
<organism evidence="1 2">
    <name type="scientific">Brachionus plicatilis</name>
    <name type="common">Marine rotifer</name>
    <name type="synonym">Brachionus muelleri</name>
    <dbReference type="NCBI Taxonomy" id="10195"/>
    <lineage>
        <taxon>Eukaryota</taxon>
        <taxon>Metazoa</taxon>
        <taxon>Spiralia</taxon>
        <taxon>Gnathifera</taxon>
        <taxon>Rotifera</taxon>
        <taxon>Eurotatoria</taxon>
        <taxon>Monogononta</taxon>
        <taxon>Pseudotrocha</taxon>
        <taxon>Ploima</taxon>
        <taxon>Brachionidae</taxon>
        <taxon>Brachionus</taxon>
    </lineage>
</organism>
<proteinExistence type="predicted"/>